<comment type="similarity">
    <text evidence="1">Belongs to the LysR transcriptional regulatory family.</text>
</comment>
<proteinExistence type="inferred from homology"/>
<dbReference type="FunFam" id="1.10.10.10:FF:000001">
    <property type="entry name" value="LysR family transcriptional regulator"/>
    <property type="match status" value="1"/>
</dbReference>
<evidence type="ECO:0000256" key="1">
    <source>
        <dbReference type="ARBA" id="ARBA00009437"/>
    </source>
</evidence>
<keyword evidence="4" id="KW-0804">Transcription</keyword>
<sequence>MDLHHVTAFLAVAEELHFGRAAARLHMAQPPLSRTIQQLERQLGAPLFERTTRSVRLTAQGAALVDPAREIVRSFATAERTVAHAGRGEIGEVRVGFAGPSSHRPISQLARRVRRDLPGVELTLTSTTYGSGAIERIQEGSLDLAIVMYPSVPVGLGSRVVAVNRLVVALPEDHPLAGRDTVTMADLADESWVMLQPTSGSSLRELTLRAAQEAGFLPKIAQHAPDSWTIFALVAAGVGVTLTVDTAFGGSPGPDGLVVIPLDGSAEQVHARLVWRADDASPVLRRVLALGEDALPTPPGAGG</sequence>
<dbReference type="PANTHER" id="PTHR30346:SF0">
    <property type="entry name" value="HCA OPERON TRANSCRIPTIONAL ACTIVATOR HCAR"/>
    <property type="match status" value="1"/>
</dbReference>
<name>A0A176QGP3_9MICO</name>
<reference evidence="6 7" key="1">
    <citation type="submission" date="2016-01" db="EMBL/GenBank/DDBJ databases">
        <title>Janibacter melonis strain CD11_4 genome sequencing and assembly.</title>
        <authorList>
            <person name="Nair G.R."/>
            <person name="Kaur G."/>
            <person name="Chander A.M."/>
            <person name="Mayilraj S."/>
        </authorList>
    </citation>
    <scope>NUCLEOTIDE SEQUENCE [LARGE SCALE GENOMIC DNA]</scope>
    <source>
        <strain evidence="6 7">CD11-4</strain>
    </source>
</reference>
<keyword evidence="2" id="KW-0805">Transcription regulation</keyword>
<dbReference type="STRING" id="262209.AWH69_04180"/>
<dbReference type="Proteomes" id="UP000076976">
    <property type="component" value="Unassembled WGS sequence"/>
</dbReference>
<dbReference type="AlphaFoldDB" id="A0A176QGP3"/>
<dbReference type="CDD" id="cd08414">
    <property type="entry name" value="PBP2_LTTR_aromatics_like"/>
    <property type="match status" value="1"/>
</dbReference>
<evidence type="ECO:0000256" key="4">
    <source>
        <dbReference type="ARBA" id="ARBA00023163"/>
    </source>
</evidence>
<dbReference type="InterPro" id="IPR036388">
    <property type="entry name" value="WH-like_DNA-bd_sf"/>
</dbReference>
<feature type="domain" description="HTH lysR-type" evidence="5">
    <location>
        <begin position="1"/>
        <end position="58"/>
    </location>
</feature>
<evidence type="ECO:0000256" key="3">
    <source>
        <dbReference type="ARBA" id="ARBA00023125"/>
    </source>
</evidence>
<dbReference type="PRINTS" id="PR00039">
    <property type="entry name" value="HTHLYSR"/>
</dbReference>
<dbReference type="PROSITE" id="PS50931">
    <property type="entry name" value="HTH_LYSR"/>
    <property type="match status" value="1"/>
</dbReference>
<dbReference type="GO" id="GO:0032993">
    <property type="term" value="C:protein-DNA complex"/>
    <property type="evidence" value="ECO:0007669"/>
    <property type="project" value="TreeGrafter"/>
</dbReference>
<protein>
    <submittedName>
        <fullName evidence="6">LysR family transcriptional regulator</fullName>
    </submittedName>
</protein>
<gene>
    <name evidence="6" type="ORF">AWH69_04180</name>
</gene>
<dbReference type="GO" id="GO:0003677">
    <property type="term" value="F:DNA binding"/>
    <property type="evidence" value="ECO:0007669"/>
    <property type="project" value="UniProtKB-KW"/>
</dbReference>
<evidence type="ECO:0000313" key="6">
    <source>
        <dbReference type="EMBL" id="OAB88966.1"/>
    </source>
</evidence>
<dbReference type="PANTHER" id="PTHR30346">
    <property type="entry name" value="TRANSCRIPTIONAL DUAL REGULATOR HCAR-RELATED"/>
    <property type="match status" value="1"/>
</dbReference>
<dbReference type="EMBL" id="LQZG01000001">
    <property type="protein sequence ID" value="OAB88966.1"/>
    <property type="molecule type" value="Genomic_DNA"/>
</dbReference>
<evidence type="ECO:0000313" key="7">
    <source>
        <dbReference type="Proteomes" id="UP000076976"/>
    </source>
</evidence>
<dbReference type="SUPFAM" id="SSF53850">
    <property type="entry name" value="Periplasmic binding protein-like II"/>
    <property type="match status" value="1"/>
</dbReference>
<dbReference type="InterPro" id="IPR000847">
    <property type="entry name" value="LysR_HTH_N"/>
</dbReference>
<dbReference type="RefSeq" id="WP_068271884.1">
    <property type="nucleotide sequence ID" value="NZ_LQZG01000001.1"/>
</dbReference>
<dbReference type="Pfam" id="PF03466">
    <property type="entry name" value="LysR_substrate"/>
    <property type="match status" value="1"/>
</dbReference>
<dbReference type="InterPro" id="IPR005119">
    <property type="entry name" value="LysR_subst-bd"/>
</dbReference>
<dbReference type="GO" id="GO:0003700">
    <property type="term" value="F:DNA-binding transcription factor activity"/>
    <property type="evidence" value="ECO:0007669"/>
    <property type="project" value="InterPro"/>
</dbReference>
<dbReference type="SUPFAM" id="SSF46785">
    <property type="entry name" value="Winged helix' DNA-binding domain"/>
    <property type="match status" value="1"/>
</dbReference>
<organism evidence="6 7">
    <name type="scientific">Janibacter melonis</name>
    <dbReference type="NCBI Taxonomy" id="262209"/>
    <lineage>
        <taxon>Bacteria</taxon>
        <taxon>Bacillati</taxon>
        <taxon>Actinomycetota</taxon>
        <taxon>Actinomycetes</taxon>
        <taxon>Micrococcales</taxon>
        <taxon>Intrasporangiaceae</taxon>
        <taxon>Janibacter</taxon>
    </lineage>
</organism>
<dbReference type="Pfam" id="PF00126">
    <property type="entry name" value="HTH_1"/>
    <property type="match status" value="1"/>
</dbReference>
<dbReference type="Gene3D" id="1.10.10.10">
    <property type="entry name" value="Winged helix-like DNA-binding domain superfamily/Winged helix DNA-binding domain"/>
    <property type="match status" value="1"/>
</dbReference>
<evidence type="ECO:0000256" key="2">
    <source>
        <dbReference type="ARBA" id="ARBA00023015"/>
    </source>
</evidence>
<dbReference type="Gene3D" id="3.40.190.10">
    <property type="entry name" value="Periplasmic binding protein-like II"/>
    <property type="match status" value="2"/>
</dbReference>
<comment type="caution">
    <text evidence="6">The sequence shown here is derived from an EMBL/GenBank/DDBJ whole genome shotgun (WGS) entry which is preliminary data.</text>
</comment>
<accession>A0A176QGP3</accession>
<keyword evidence="7" id="KW-1185">Reference proteome</keyword>
<keyword evidence="3" id="KW-0238">DNA-binding</keyword>
<dbReference type="InterPro" id="IPR036390">
    <property type="entry name" value="WH_DNA-bd_sf"/>
</dbReference>
<evidence type="ECO:0000259" key="5">
    <source>
        <dbReference type="PROSITE" id="PS50931"/>
    </source>
</evidence>